<organism evidence="1 2">
    <name type="scientific">Streptomyces misionensis</name>
    <dbReference type="NCBI Taxonomy" id="67331"/>
    <lineage>
        <taxon>Bacteria</taxon>
        <taxon>Bacillati</taxon>
        <taxon>Actinomycetota</taxon>
        <taxon>Actinomycetes</taxon>
        <taxon>Kitasatosporales</taxon>
        <taxon>Streptomycetaceae</taxon>
        <taxon>Streptomyces</taxon>
    </lineage>
</organism>
<name>A0A1H5CY17_9ACTN</name>
<dbReference type="Proteomes" id="UP000182375">
    <property type="component" value="Unassembled WGS sequence"/>
</dbReference>
<dbReference type="GeneID" id="95514661"/>
<reference evidence="1 2" key="1">
    <citation type="submission" date="2016-10" db="EMBL/GenBank/DDBJ databases">
        <authorList>
            <person name="de Groot N.N."/>
        </authorList>
    </citation>
    <scope>NUCLEOTIDE SEQUENCE [LARGE SCALE GENOMIC DNA]</scope>
    <source>
        <strain evidence="1 2">DSM 40306</strain>
    </source>
</reference>
<accession>A0A1H5CY17</accession>
<evidence type="ECO:0000313" key="2">
    <source>
        <dbReference type="Proteomes" id="UP000182375"/>
    </source>
</evidence>
<proteinExistence type="predicted"/>
<evidence type="ECO:0000313" key="1">
    <source>
        <dbReference type="EMBL" id="SED71545.1"/>
    </source>
</evidence>
<dbReference type="EMBL" id="FNTD01000004">
    <property type="protein sequence ID" value="SED71545.1"/>
    <property type="molecule type" value="Genomic_DNA"/>
</dbReference>
<sequence length="154" mass="17200">MKYVTAVWQDHGFFLDPRAYLDELPRLGARLPPGARAFARAPGHYDIPAATRCVKDLELAAIRPATDKSGVLVLEFAPNRWKHDEGLRIRYSGVRHFSIDHHRALDWMRVDTVLLDEILPDGDGGCAHEIALTDASITVRCDDLEAVWCAPALT</sequence>
<gene>
    <name evidence="1" type="ORF">SAMN04490357_5591</name>
</gene>
<dbReference type="RefSeq" id="WP_074993531.1">
    <property type="nucleotide sequence ID" value="NZ_FNTD01000004.1"/>
</dbReference>
<dbReference type="AlphaFoldDB" id="A0A1H5CY17"/>
<protein>
    <submittedName>
        <fullName evidence="1">Uncharacterized protein</fullName>
    </submittedName>
</protein>